<gene>
    <name evidence="2" type="ORF">QVD17_35863</name>
</gene>
<reference evidence="2" key="1">
    <citation type="journal article" date="2023" name="bioRxiv">
        <title>Improved chromosome-level genome assembly for marigold (Tagetes erecta).</title>
        <authorList>
            <person name="Jiang F."/>
            <person name="Yuan L."/>
            <person name="Wang S."/>
            <person name="Wang H."/>
            <person name="Xu D."/>
            <person name="Wang A."/>
            <person name="Fan W."/>
        </authorList>
    </citation>
    <scope>NUCLEOTIDE SEQUENCE</scope>
    <source>
        <strain evidence="2">WSJ</strain>
        <tissue evidence="2">Leaf</tissue>
    </source>
</reference>
<feature type="transmembrane region" description="Helical" evidence="1">
    <location>
        <begin position="22"/>
        <end position="44"/>
    </location>
</feature>
<dbReference type="Proteomes" id="UP001229421">
    <property type="component" value="Unassembled WGS sequence"/>
</dbReference>
<comment type="caution">
    <text evidence="2">The sequence shown here is derived from an EMBL/GenBank/DDBJ whole genome shotgun (WGS) entry which is preliminary data.</text>
</comment>
<dbReference type="AlphaFoldDB" id="A0AAD8NHL5"/>
<keyword evidence="1" id="KW-1133">Transmembrane helix</keyword>
<name>A0AAD8NHL5_TARER</name>
<evidence type="ECO:0000256" key="1">
    <source>
        <dbReference type="SAM" id="Phobius"/>
    </source>
</evidence>
<proteinExistence type="predicted"/>
<protein>
    <submittedName>
        <fullName evidence="2">Uncharacterized protein</fullName>
    </submittedName>
</protein>
<accession>A0AAD8NHL5</accession>
<dbReference type="EMBL" id="JAUHHV010000010">
    <property type="protein sequence ID" value="KAK1409337.1"/>
    <property type="molecule type" value="Genomic_DNA"/>
</dbReference>
<keyword evidence="1" id="KW-0472">Membrane</keyword>
<sequence>MDDHTDCLCTGRNQRRVNTVHYLFYLSRITTHISFITVVVFELVKENIFLSNYDCKMSMKNVDVYDIPFNFHPCYSITTMRYDTCQKRH</sequence>
<keyword evidence="3" id="KW-1185">Reference proteome</keyword>
<keyword evidence="1" id="KW-0812">Transmembrane</keyword>
<evidence type="ECO:0000313" key="2">
    <source>
        <dbReference type="EMBL" id="KAK1409337.1"/>
    </source>
</evidence>
<organism evidence="2 3">
    <name type="scientific">Tagetes erecta</name>
    <name type="common">African marigold</name>
    <dbReference type="NCBI Taxonomy" id="13708"/>
    <lineage>
        <taxon>Eukaryota</taxon>
        <taxon>Viridiplantae</taxon>
        <taxon>Streptophyta</taxon>
        <taxon>Embryophyta</taxon>
        <taxon>Tracheophyta</taxon>
        <taxon>Spermatophyta</taxon>
        <taxon>Magnoliopsida</taxon>
        <taxon>eudicotyledons</taxon>
        <taxon>Gunneridae</taxon>
        <taxon>Pentapetalae</taxon>
        <taxon>asterids</taxon>
        <taxon>campanulids</taxon>
        <taxon>Asterales</taxon>
        <taxon>Asteraceae</taxon>
        <taxon>Asteroideae</taxon>
        <taxon>Heliantheae alliance</taxon>
        <taxon>Tageteae</taxon>
        <taxon>Tagetes</taxon>
    </lineage>
</organism>
<evidence type="ECO:0000313" key="3">
    <source>
        <dbReference type="Proteomes" id="UP001229421"/>
    </source>
</evidence>